<accession>A0A4Q7UXV4</accession>
<dbReference type="Gene3D" id="1.10.10.10">
    <property type="entry name" value="Winged helix-like DNA-binding domain superfamily/Winged helix DNA-binding domain"/>
    <property type="match status" value="1"/>
</dbReference>
<keyword evidence="3" id="KW-1185">Reference proteome</keyword>
<dbReference type="EMBL" id="SHKL01000001">
    <property type="protein sequence ID" value="RZT86917.1"/>
    <property type="molecule type" value="Genomic_DNA"/>
</dbReference>
<dbReference type="Proteomes" id="UP000291591">
    <property type="component" value="Unassembled WGS sequence"/>
</dbReference>
<name>A0A4Q7UXV4_PSEST</name>
<organism evidence="2 3">
    <name type="scientific">Pseudonocardia sediminis</name>
    <dbReference type="NCBI Taxonomy" id="1397368"/>
    <lineage>
        <taxon>Bacteria</taxon>
        <taxon>Bacillati</taxon>
        <taxon>Actinomycetota</taxon>
        <taxon>Actinomycetes</taxon>
        <taxon>Pseudonocardiales</taxon>
        <taxon>Pseudonocardiaceae</taxon>
        <taxon>Pseudonocardia</taxon>
    </lineage>
</organism>
<feature type="domain" description="HTH marR-type" evidence="1">
    <location>
        <begin position="33"/>
        <end position="162"/>
    </location>
</feature>
<dbReference type="InterPro" id="IPR000835">
    <property type="entry name" value="HTH_MarR-typ"/>
</dbReference>
<dbReference type="InterPro" id="IPR036390">
    <property type="entry name" value="WH_DNA-bd_sf"/>
</dbReference>
<evidence type="ECO:0000313" key="3">
    <source>
        <dbReference type="Proteomes" id="UP000291591"/>
    </source>
</evidence>
<dbReference type="GO" id="GO:0003677">
    <property type="term" value="F:DNA binding"/>
    <property type="evidence" value="ECO:0007669"/>
    <property type="project" value="UniProtKB-KW"/>
</dbReference>
<dbReference type="PROSITE" id="PS50995">
    <property type="entry name" value="HTH_MARR_2"/>
    <property type="match status" value="1"/>
</dbReference>
<dbReference type="InterPro" id="IPR036388">
    <property type="entry name" value="WH-like_DNA-bd_sf"/>
</dbReference>
<dbReference type="GO" id="GO:0003700">
    <property type="term" value="F:DNA-binding transcription factor activity"/>
    <property type="evidence" value="ECO:0007669"/>
    <property type="project" value="InterPro"/>
</dbReference>
<sequence>MTEMPARGEATRGESLQQVADRWDPELGPLDAATLAVSTLMGASQDLTVRLARAMQMNVTDMNAIMLLTEHGPMGATALAGRLGVTLAATTILVDRLERAGHVERVRDSTDRRRVTLTETAAARTTALTAWRPTIEDIDEVCRTLTESERELVLDLLARLTEVVRRGGRS</sequence>
<protein>
    <submittedName>
        <fullName evidence="2">DNA-binding MarR family transcriptional regulator</fullName>
    </submittedName>
</protein>
<dbReference type="Pfam" id="PF01047">
    <property type="entry name" value="MarR"/>
    <property type="match status" value="1"/>
</dbReference>
<reference evidence="2 3" key="1">
    <citation type="submission" date="2019-02" db="EMBL/GenBank/DDBJ databases">
        <title>Sequencing the genomes of 1000 actinobacteria strains.</title>
        <authorList>
            <person name="Klenk H.-P."/>
        </authorList>
    </citation>
    <scope>NUCLEOTIDE SEQUENCE [LARGE SCALE GENOMIC DNA]</scope>
    <source>
        <strain evidence="2 3">DSM 45779</strain>
    </source>
</reference>
<evidence type="ECO:0000313" key="2">
    <source>
        <dbReference type="EMBL" id="RZT86917.1"/>
    </source>
</evidence>
<evidence type="ECO:0000259" key="1">
    <source>
        <dbReference type="PROSITE" id="PS50995"/>
    </source>
</evidence>
<dbReference type="SUPFAM" id="SSF46785">
    <property type="entry name" value="Winged helix' DNA-binding domain"/>
    <property type="match status" value="1"/>
</dbReference>
<proteinExistence type="predicted"/>
<comment type="caution">
    <text evidence="2">The sequence shown here is derived from an EMBL/GenBank/DDBJ whole genome shotgun (WGS) entry which is preliminary data.</text>
</comment>
<dbReference type="GO" id="GO:0006950">
    <property type="term" value="P:response to stress"/>
    <property type="evidence" value="ECO:0007669"/>
    <property type="project" value="TreeGrafter"/>
</dbReference>
<dbReference type="RefSeq" id="WP_130291135.1">
    <property type="nucleotide sequence ID" value="NZ_SHKL01000001.1"/>
</dbReference>
<keyword evidence="2" id="KW-0238">DNA-binding</keyword>
<dbReference type="OrthoDB" id="3694026at2"/>
<dbReference type="SMART" id="SM00347">
    <property type="entry name" value="HTH_MARR"/>
    <property type="match status" value="1"/>
</dbReference>
<dbReference type="InterPro" id="IPR039422">
    <property type="entry name" value="MarR/SlyA-like"/>
</dbReference>
<gene>
    <name evidence="2" type="ORF">EV383_3816</name>
</gene>
<dbReference type="PANTHER" id="PTHR33164">
    <property type="entry name" value="TRANSCRIPTIONAL REGULATOR, MARR FAMILY"/>
    <property type="match status" value="1"/>
</dbReference>
<dbReference type="AlphaFoldDB" id="A0A4Q7UXV4"/>
<dbReference type="PANTHER" id="PTHR33164:SF106">
    <property type="entry name" value="TRANSCRIPTIONAL REGULATORY PROTEIN"/>
    <property type="match status" value="1"/>
</dbReference>